<keyword evidence="3" id="KW-0808">Transferase</keyword>
<dbReference type="PROSITE" id="PS50109">
    <property type="entry name" value="HIS_KIN"/>
    <property type="match status" value="1"/>
</dbReference>
<dbReference type="InterPro" id="IPR005467">
    <property type="entry name" value="His_kinase_dom"/>
</dbReference>
<dbReference type="KEGG" id="anr:Ana3638_09105"/>
<dbReference type="InterPro" id="IPR036890">
    <property type="entry name" value="HATPase_C_sf"/>
</dbReference>
<reference evidence="7 8" key="1">
    <citation type="submission" date="2020-01" db="EMBL/GenBank/DDBJ databases">
        <title>Genome analysis of Anaerocolumna sp. CBA3638.</title>
        <authorList>
            <person name="Kim J."/>
            <person name="Roh S.W."/>
        </authorList>
    </citation>
    <scope>NUCLEOTIDE SEQUENCE [LARGE SCALE GENOMIC DNA]</scope>
    <source>
        <strain evidence="7 8">CBA3638</strain>
    </source>
</reference>
<dbReference type="GO" id="GO:0004673">
    <property type="term" value="F:protein histidine kinase activity"/>
    <property type="evidence" value="ECO:0007669"/>
    <property type="project" value="UniProtKB-EC"/>
</dbReference>
<dbReference type="InterPro" id="IPR004358">
    <property type="entry name" value="Sig_transdc_His_kin-like_C"/>
</dbReference>
<evidence type="ECO:0000256" key="4">
    <source>
        <dbReference type="ARBA" id="ARBA00022777"/>
    </source>
</evidence>
<dbReference type="PRINTS" id="PR00344">
    <property type="entry name" value="BCTRLSENSOR"/>
</dbReference>
<dbReference type="AlphaFoldDB" id="A0A6P1TT91"/>
<evidence type="ECO:0000256" key="2">
    <source>
        <dbReference type="ARBA" id="ARBA00012438"/>
    </source>
</evidence>
<gene>
    <name evidence="7" type="ORF">Ana3638_09105</name>
</gene>
<accession>A0A6P1TT91</accession>
<proteinExistence type="predicted"/>
<evidence type="ECO:0000256" key="3">
    <source>
        <dbReference type="ARBA" id="ARBA00022679"/>
    </source>
</evidence>
<evidence type="ECO:0000313" key="8">
    <source>
        <dbReference type="Proteomes" id="UP000464314"/>
    </source>
</evidence>
<evidence type="ECO:0000256" key="5">
    <source>
        <dbReference type="ARBA" id="ARBA00023012"/>
    </source>
</evidence>
<dbReference type="EC" id="2.7.13.3" evidence="2"/>
<dbReference type="SMART" id="SM00387">
    <property type="entry name" value="HATPase_c"/>
    <property type="match status" value="1"/>
</dbReference>
<keyword evidence="8" id="KW-1185">Reference proteome</keyword>
<name>A0A6P1TT91_9FIRM</name>
<evidence type="ECO:0000256" key="1">
    <source>
        <dbReference type="ARBA" id="ARBA00000085"/>
    </source>
</evidence>
<dbReference type="PANTHER" id="PTHR43711">
    <property type="entry name" value="TWO-COMPONENT HISTIDINE KINASE"/>
    <property type="match status" value="1"/>
</dbReference>
<evidence type="ECO:0000313" key="7">
    <source>
        <dbReference type="EMBL" id="QHQ63693.1"/>
    </source>
</evidence>
<dbReference type="Proteomes" id="UP000464314">
    <property type="component" value="Chromosome"/>
</dbReference>
<keyword evidence="4" id="KW-0418">Kinase</keyword>
<dbReference type="GO" id="GO:0000160">
    <property type="term" value="P:phosphorelay signal transduction system"/>
    <property type="evidence" value="ECO:0007669"/>
    <property type="project" value="UniProtKB-KW"/>
</dbReference>
<dbReference type="CDD" id="cd00075">
    <property type="entry name" value="HATPase"/>
    <property type="match status" value="1"/>
</dbReference>
<feature type="domain" description="Histidine kinase" evidence="6">
    <location>
        <begin position="1"/>
        <end position="86"/>
    </location>
</feature>
<dbReference type="PANTHER" id="PTHR43711:SF1">
    <property type="entry name" value="HISTIDINE KINASE 1"/>
    <property type="match status" value="1"/>
</dbReference>
<dbReference type="EMBL" id="CP048000">
    <property type="protein sequence ID" value="QHQ63693.1"/>
    <property type="molecule type" value="Genomic_DNA"/>
</dbReference>
<evidence type="ECO:0000259" key="6">
    <source>
        <dbReference type="PROSITE" id="PS50109"/>
    </source>
</evidence>
<dbReference type="InterPro" id="IPR050736">
    <property type="entry name" value="Sensor_HK_Regulatory"/>
</dbReference>
<dbReference type="InterPro" id="IPR003594">
    <property type="entry name" value="HATPase_dom"/>
</dbReference>
<organism evidence="7 8">
    <name type="scientific">Anaerocolumna sedimenticola</name>
    <dbReference type="NCBI Taxonomy" id="2696063"/>
    <lineage>
        <taxon>Bacteria</taxon>
        <taxon>Bacillati</taxon>
        <taxon>Bacillota</taxon>
        <taxon>Clostridia</taxon>
        <taxon>Lachnospirales</taxon>
        <taxon>Lachnospiraceae</taxon>
        <taxon>Anaerocolumna</taxon>
    </lineage>
</organism>
<dbReference type="SUPFAM" id="SSF55874">
    <property type="entry name" value="ATPase domain of HSP90 chaperone/DNA topoisomerase II/histidine kinase"/>
    <property type="match status" value="1"/>
</dbReference>
<keyword evidence="5" id="KW-0902">Two-component regulatory system</keyword>
<sequence length="86" mass="9917">MKQILAVLIDNAVTYTVERDTILLRGHCKKNRLWLEVEDHGPGIPEDKKKEIFERFYREDKSRKDKTHFGLGLSIAKELTVLHGGA</sequence>
<dbReference type="Pfam" id="PF02518">
    <property type="entry name" value="HATPase_c"/>
    <property type="match status" value="1"/>
</dbReference>
<dbReference type="Gene3D" id="3.30.565.10">
    <property type="entry name" value="Histidine kinase-like ATPase, C-terminal domain"/>
    <property type="match status" value="1"/>
</dbReference>
<comment type="catalytic activity">
    <reaction evidence="1">
        <text>ATP + protein L-histidine = ADP + protein N-phospho-L-histidine.</text>
        <dbReference type="EC" id="2.7.13.3"/>
    </reaction>
</comment>
<protein>
    <recommendedName>
        <fullName evidence="2">histidine kinase</fullName>
        <ecNumber evidence="2">2.7.13.3</ecNumber>
    </recommendedName>
</protein>